<sequence length="99" mass="11702">MCRPLLELPPVDPTWQRPHLRFTQLIVSLLQQSCRYEALVPTETFTALAMKLERMLLKAYPRIEIFSEDQLRWKLQHVVRRLLRSKDCVALQPNNYAAP</sequence>
<proteinExistence type="predicted"/>
<evidence type="ECO:0000313" key="2">
    <source>
        <dbReference type="Proteomes" id="UP000243579"/>
    </source>
</evidence>
<dbReference type="Proteomes" id="UP000243579">
    <property type="component" value="Unassembled WGS sequence"/>
</dbReference>
<comment type="caution">
    <text evidence="1">The sequence shown here is derived from an EMBL/GenBank/DDBJ whole genome shotgun (WGS) entry which is preliminary data.</text>
</comment>
<dbReference type="OrthoDB" id="62666at2759"/>
<protein>
    <submittedName>
        <fullName evidence="1">Uncharacterized protein</fullName>
    </submittedName>
</protein>
<keyword evidence="2" id="KW-1185">Reference proteome</keyword>
<dbReference type="EMBL" id="JNBR01000010">
    <property type="protein sequence ID" value="OQS01331.1"/>
    <property type="molecule type" value="Genomic_DNA"/>
</dbReference>
<name>A0A1V9ZTP0_ACHHY</name>
<accession>A0A1V9ZTP0</accession>
<reference evidence="1 2" key="1">
    <citation type="journal article" date="2014" name="Genome Biol. Evol.">
        <title>The secreted proteins of Achlya hypogyna and Thraustotheca clavata identify the ancestral oomycete secretome and reveal gene acquisitions by horizontal gene transfer.</title>
        <authorList>
            <person name="Misner I."/>
            <person name="Blouin N."/>
            <person name="Leonard G."/>
            <person name="Richards T.A."/>
            <person name="Lane C.E."/>
        </authorList>
    </citation>
    <scope>NUCLEOTIDE SEQUENCE [LARGE SCALE GENOMIC DNA]</scope>
    <source>
        <strain evidence="1 2">ATCC 48635</strain>
    </source>
</reference>
<evidence type="ECO:0000313" key="1">
    <source>
        <dbReference type="EMBL" id="OQS01331.1"/>
    </source>
</evidence>
<gene>
    <name evidence="1" type="ORF">ACHHYP_01337</name>
</gene>
<organism evidence="1 2">
    <name type="scientific">Achlya hypogyna</name>
    <name type="common">Oomycete</name>
    <name type="synonym">Protoachlya hypogyna</name>
    <dbReference type="NCBI Taxonomy" id="1202772"/>
    <lineage>
        <taxon>Eukaryota</taxon>
        <taxon>Sar</taxon>
        <taxon>Stramenopiles</taxon>
        <taxon>Oomycota</taxon>
        <taxon>Saprolegniomycetes</taxon>
        <taxon>Saprolegniales</taxon>
        <taxon>Achlyaceae</taxon>
        <taxon>Achlya</taxon>
    </lineage>
</organism>
<dbReference type="AlphaFoldDB" id="A0A1V9ZTP0"/>